<proteinExistence type="inferred from homology"/>
<dbReference type="CDD" id="cd10456">
    <property type="entry name" value="GIY-YIG_UPF0213"/>
    <property type="match status" value="1"/>
</dbReference>
<sequence length="91" mass="10933">MKYFVYILECRDKSLYTGITWNLSKRVKEHFNGTSKYTRRKLPVKLVYFEKSIDKISAAKREREIKGWSRTKKLELIESLRRSSGSLRRTK</sequence>
<comment type="similarity">
    <text evidence="1">Belongs to the UPF0213 family.</text>
</comment>
<dbReference type="EMBL" id="MHDA01000027">
    <property type="protein sequence ID" value="OGY31739.1"/>
    <property type="molecule type" value="Genomic_DNA"/>
</dbReference>
<dbReference type="PANTHER" id="PTHR34477">
    <property type="entry name" value="UPF0213 PROTEIN YHBQ"/>
    <property type="match status" value="1"/>
</dbReference>
<dbReference type="InterPro" id="IPR035901">
    <property type="entry name" value="GIY-YIG_endonuc_sf"/>
</dbReference>
<evidence type="ECO:0000313" key="3">
    <source>
        <dbReference type="EMBL" id="OGY31739.1"/>
    </source>
</evidence>
<protein>
    <recommendedName>
        <fullName evidence="2">GIY-YIG domain-containing protein</fullName>
    </recommendedName>
</protein>
<gene>
    <name evidence="3" type="ORF">A3A57_02535</name>
</gene>
<dbReference type="AlphaFoldDB" id="A0A1G1WVE7"/>
<dbReference type="Proteomes" id="UP000179279">
    <property type="component" value="Unassembled WGS sequence"/>
</dbReference>
<dbReference type="SUPFAM" id="SSF82771">
    <property type="entry name" value="GIY-YIG endonuclease"/>
    <property type="match status" value="1"/>
</dbReference>
<accession>A0A1G1WVE7</accession>
<dbReference type="InterPro" id="IPR050190">
    <property type="entry name" value="UPF0213_domain"/>
</dbReference>
<dbReference type="Pfam" id="PF01541">
    <property type="entry name" value="GIY-YIG"/>
    <property type="match status" value="1"/>
</dbReference>
<evidence type="ECO:0000313" key="4">
    <source>
        <dbReference type="Proteomes" id="UP000179279"/>
    </source>
</evidence>
<dbReference type="PROSITE" id="PS50164">
    <property type="entry name" value="GIY_YIG"/>
    <property type="match status" value="1"/>
</dbReference>
<feature type="domain" description="GIY-YIG" evidence="2">
    <location>
        <begin position="1"/>
        <end position="75"/>
    </location>
</feature>
<name>A0A1G1WVE7_9BACT</name>
<comment type="caution">
    <text evidence="3">The sequence shown here is derived from an EMBL/GenBank/DDBJ whole genome shotgun (WGS) entry which is preliminary data.</text>
</comment>
<dbReference type="Gene3D" id="3.40.1440.10">
    <property type="entry name" value="GIY-YIG endonuclease"/>
    <property type="match status" value="1"/>
</dbReference>
<organism evidence="3 4">
    <name type="scientific">Candidatus Woykebacteria bacterium RIFCSPLOWO2_01_FULL_41_12</name>
    <dbReference type="NCBI Taxonomy" id="1802604"/>
    <lineage>
        <taxon>Bacteria</taxon>
        <taxon>Candidatus Woykeibacteriota</taxon>
    </lineage>
</organism>
<dbReference type="InterPro" id="IPR000305">
    <property type="entry name" value="GIY-YIG_endonuc"/>
</dbReference>
<evidence type="ECO:0000259" key="2">
    <source>
        <dbReference type="PROSITE" id="PS50164"/>
    </source>
</evidence>
<reference evidence="3 4" key="1">
    <citation type="journal article" date="2016" name="Nat. Commun.">
        <title>Thousands of microbial genomes shed light on interconnected biogeochemical processes in an aquifer system.</title>
        <authorList>
            <person name="Anantharaman K."/>
            <person name="Brown C.T."/>
            <person name="Hug L.A."/>
            <person name="Sharon I."/>
            <person name="Castelle C.J."/>
            <person name="Probst A.J."/>
            <person name="Thomas B.C."/>
            <person name="Singh A."/>
            <person name="Wilkins M.J."/>
            <person name="Karaoz U."/>
            <person name="Brodie E.L."/>
            <person name="Williams K.H."/>
            <person name="Hubbard S.S."/>
            <person name="Banfield J.F."/>
        </authorList>
    </citation>
    <scope>NUCLEOTIDE SEQUENCE [LARGE SCALE GENOMIC DNA]</scope>
</reference>
<dbReference type="PANTHER" id="PTHR34477:SF1">
    <property type="entry name" value="UPF0213 PROTEIN YHBQ"/>
    <property type="match status" value="1"/>
</dbReference>
<evidence type="ECO:0000256" key="1">
    <source>
        <dbReference type="ARBA" id="ARBA00007435"/>
    </source>
</evidence>